<proteinExistence type="predicted"/>
<reference evidence="2 3" key="1">
    <citation type="submission" date="2020-08" db="EMBL/GenBank/DDBJ databases">
        <title>Genomic Encyclopedia of Type Strains, Phase IV (KMG-IV): sequencing the most valuable type-strain genomes for metagenomic binning, comparative biology and taxonomic classification.</title>
        <authorList>
            <person name="Goeker M."/>
        </authorList>
    </citation>
    <scope>NUCLEOTIDE SEQUENCE [LARGE SCALE GENOMIC DNA]</scope>
    <source>
        <strain evidence="2 3">DSM 23958</strain>
    </source>
</reference>
<dbReference type="OrthoDB" id="5445630at2"/>
<feature type="chain" id="PRO_5032395260" evidence="1">
    <location>
        <begin position="23"/>
        <end position="381"/>
    </location>
</feature>
<dbReference type="AlphaFoldDB" id="A0A840S290"/>
<evidence type="ECO:0000313" key="2">
    <source>
        <dbReference type="EMBL" id="MBB5203206.1"/>
    </source>
</evidence>
<comment type="caution">
    <text evidence="2">The sequence shown here is derived from an EMBL/GenBank/DDBJ whole genome shotgun (WGS) entry which is preliminary data.</text>
</comment>
<name>A0A840S290_9BURK</name>
<dbReference type="EMBL" id="JACHHO010000001">
    <property type="protein sequence ID" value="MBB5203206.1"/>
    <property type="molecule type" value="Genomic_DNA"/>
</dbReference>
<dbReference type="Proteomes" id="UP000554837">
    <property type="component" value="Unassembled WGS sequence"/>
</dbReference>
<dbReference type="Gene3D" id="2.180.10.10">
    <property type="entry name" value="RHS repeat-associated core"/>
    <property type="match status" value="1"/>
</dbReference>
<keyword evidence="1" id="KW-0732">Signal</keyword>
<evidence type="ECO:0000313" key="3">
    <source>
        <dbReference type="Proteomes" id="UP000554837"/>
    </source>
</evidence>
<dbReference type="RefSeq" id="WP_138857723.1">
    <property type="nucleotide sequence ID" value="NZ_CP040709.1"/>
</dbReference>
<keyword evidence="3" id="KW-1185">Reference proteome</keyword>
<feature type="signal peptide" evidence="1">
    <location>
        <begin position="1"/>
        <end position="22"/>
    </location>
</feature>
<sequence>MNFQRSVLFLLTALALASGASAERLQYHRHMVFRESPMESLKGRHEISAEQAQTTLHHRFRYDDQGRLIEVRRAVGDKVTRNPGSFEGFFWWAPQLRIEYAPGKEIRSFHNEAGDRIAAHGGVWRMEFTLDAHGRRSALHYFDKDGKPVEGEWGAHRYVWEYPEPGVVIESRHKLNGDSAPVRSDFLFHRVRLEFGHDDLLDTLFNIDAQGELVATDSGSAVDRIVYDPWGSFVRWQVYDLQRRPKNGNAPRVAMGEHVYDALGQALMLRGFGEQGEDRAMVGSDGPMTFEYDRHGNLTRQQLRNMQGALNFESRLTYSADGSRLEWVRYFDGQGQPSSPPGLPAALAGMVAQQLQYDARGLRTAPIRYGADGRPLGARAS</sequence>
<accession>A0A840S290</accession>
<organism evidence="2 3">
    <name type="scientific">Inhella inkyongensis</name>
    <dbReference type="NCBI Taxonomy" id="392593"/>
    <lineage>
        <taxon>Bacteria</taxon>
        <taxon>Pseudomonadati</taxon>
        <taxon>Pseudomonadota</taxon>
        <taxon>Betaproteobacteria</taxon>
        <taxon>Burkholderiales</taxon>
        <taxon>Sphaerotilaceae</taxon>
        <taxon>Inhella</taxon>
    </lineage>
</organism>
<protein>
    <submittedName>
        <fullName evidence="2">YD repeat-containing protein</fullName>
    </submittedName>
</protein>
<gene>
    <name evidence="2" type="ORF">HNQ51_000499</name>
</gene>
<evidence type="ECO:0000256" key="1">
    <source>
        <dbReference type="SAM" id="SignalP"/>
    </source>
</evidence>